<name>A0ABY6NZS8_9NOCA</name>
<sequence length="170" mass="18310">MADLSVDPKKLDVAEYLAAMDAATVEGGALRTAAPPEFATMVKRTSGDQLKALDASPMRERVLETIFGRMGEAFRPDKLSSSRASLVRWHVGGESESIYETELSPTGCTVTEGTSDSEPRATMTISFPEFLKLASGNANAPMLFMTRKLKLGGDIGFASNLTNLFDIPRS</sequence>
<accession>A0ABY6NZS8</accession>
<dbReference type="Pfam" id="PF02036">
    <property type="entry name" value="SCP2"/>
    <property type="match status" value="1"/>
</dbReference>
<proteinExistence type="predicted"/>
<dbReference type="Proteomes" id="UP001164965">
    <property type="component" value="Chromosome"/>
</dbReference>
<dbReference type="InterPro" id="IPR003033">
    <property type="entry name" value="SCP2_sterol-bd_dom"/>
</dbReference>
<dbReference type="EMBL" id="CP110615">
    <property type="protein sequence ID" value="UZJ24914.1"/>
    <property type="molecule type" value="Genomic_DNA"/>
</dbReference>
<protein>
    <submittedName>
        <fullName evidence="2">SCP2 sterol-binding domain-containing protein</fullName>
    </submittedName>
</protein>
<gene>
    <name evidence="2" type="ORF">RHODO2019_17745</name>
</gene>
<dbReference type="SUPFAM" id="SSF55718">
    <property type="entry name" value="SCP-like"/>
    <property type="match status" value="1"/>
</dbReference>
<evidence type="ECO:0000313" key="3">
    <source>
        <dbReference type="Proteomes" id="UP001164965"/>
    </source>
</evidence>
<organism evidence="2 3">
    <name type="scientific">Rhodococcus antarcticus</name>
    <dbReference type="NCBI Taxonomy" id="2987751"/>
    <lineage>
        <taxon>Bacteria</taxon>
        <taxon>Bacillati</taxon>
        <taxon>Actinomycetota</taxon>
        <taxon>Actinomycetes</taxon>
        <taxon>Mycobacteriales</taxon>
        <taxon>Nocardiaceae</taxon>
        <taxon>Rhodococcus</taxon>
    </lineage>
</organism>
<feature type="domain" description="SCP2" evidence="1">
    <location>
        <begin position="76"/>
        <end position="166"/>
    </location>
</feature>
<evidence type="ECO:0000259" key="1">
    <source>
        <dbReference type="Pfam" id="PF02036"/>
    </source>
</evidence>
<reference evidence="2" key="1">
    <citation type="submission" date="2022-10" db="EMBL/GenBank/DDBJ databases">
        <title>Rhodococcus sp.75.</title>
        <authorList>
            <person name="Sun M."/>
        </authorList>
    </citation>
    <scope>NUCLEOTIDE SEQUENCE</scope>
    <source>
        <strain evidence="2">75</strain>
    </source>
</reference>
<dbReference type="Gene3D" id="3.30.1050.10">
    <property type="entry name" value="SCP2 sterol-binding domain"/>
    <property type="match status" value="1"/>
</dbReference>
<dbReference type="RefSeq" id="WP_265383020.1">
    <property type="nucleotide sequence ID" value="NZ_CP110615.1"/>
</dbReference>
<dbReference type="InterPro" id="IPR036527">
    <property type="entry name" value="SCP2_sterol-bd_dom_sf"/>
</dbReference>
<evidence type="ECO:0000313" key="2">
    <source>
        <dbReference type="EMBL" id="UZJ24914.1"/>
    </source>
</evidence>
<keyword evidence="3" id="KW-1185">Reference proteome</keyword>